<comment type="caution">
    <text evidence="3">The sequence shown here is derived from an EMBL/GenBank/DDBJ whole genome shotgun (WGS) entry which is preliminary data.</text>
</comment>
<dbReference type="EMBL" id="RBNJ01003891">
    <property type="protein sequence ID" value="RUS30432.1"/>
    <property type="molecule type" value="Genomic_DNA"/>
</dbReference>
<evidence type="ECO:0000256" key="1">
    <source>
        <dbReference type="SAM" id="MobiDB-lite"/>
    </source>
</evidence>
<organism evidence="3 4">
    <name type="scientific">Jimgerdemannia flammicorona</name>
    <dbReference type="NCBI Taxonomy" id="994334"/>
    <lineage>
        <taxon>Eukaryota</taxon>
        <taxon>Fungi</taxon>
        <taxon>Fungi incertae sedis</taxon>
        <taxon>Mucoromycota</taxon>
        <taxon>Mucoromycotina</taxon>
        <taxon>Endogonomycetes</taxon>
        <taxon>Endogonales</taxon>
        <taxon>Endogonaceae</taxon>
        <taxon>Jimgerdemannia</taxon>
    </lineage>
</organism>
<sequence length="70" mass="7517">MPATPPVASNLPFYSKIFGVGFVMGGAIEVLLVKSNYYQLIAKSEAKERAKKQARKSEGEQADEAAKAGK</sequence>
<evidence type="ECO:0000313" key="4">
    <source>
        <dbReference type="Proteomes" id="UP000274822"/>
    </source>
</evidence>
<evidence type="ECO:0000313" key="3">
    <source>
        <dbReference type="EMBL" id="RUS30432.1"/>
    </source>
</evidence>
<protein>
    <submittedName>
        <fullName evidence="3">Uncharacterized protein</fullName>
    </submittedName>
</protein>
<keyword evidence="2" id="KW-1133">Transmembrane helix</keyword>
<proteinExistence type="predicted"/>
<reference evidence="3 4" key="1">
    <citation type="journal article" date="2018" name="New Phytol.">
        <title>Phylogenomics of Endogonaceae and evolution of mycorrhizas within Mucoromycota.</title>
        <authorList>
            <person name="Chang Y."/>
            <person name="Desiro A."/>
            <person name="Na H."/>
            <person name="Sandor L."/>
            <person name="Lipzen A."/>
            <person name="Clum A."/>
            <person name="Barry K."/>
            <person name="Grigoriev I.V."/>
            <person name="Martin F.M."/>
            <person name="Stajich J.E."/>
            <person name="Smith M.E."/>
            <person name="Bonito G."/>
            <person name="Spatafora J.W."/>
        </authorList>
    </citation>
    <scope>NUCLEOTIDE SEQUENCE [LARGE SCALE GENOMIC DNA]</scope>
    <source>
        <strain evidence="3 4">AD002</strain>
    </source>
</reference>
<keyword evidence="4" id="KW-1185">Reference proteome</keyword>
<dbReference type="Proteomes" id="UP000274822">
    <property type="component" value="Unassembled WGS sequence"/>
</dbReference>
<feature type="region of interest" description="Disordered" evidence="1">
    <location>
        <begin position="49"/>
        <end position="70"/>
    </location>
</feature>
<keyword evidence="2" id="KW-0812">Transmembrane</keyword>
<name>A0A433QKX4_9FUNG</name>
<evidence type="ECO:0000256" key="2">
    <source>
        <dbReference type="SAM" id="Phobius"/>
    </source>
</evidence>
<feature type="transmembrane region" description="Helical" evidence="2">
    <location>
        <begin position="13"/>
        <end position="33"/>
    </location>
</feature>
<dbReference type="AlphaFoldDB" id="A0A433QKX4"/>
<gene>
    <name evidence="3" type="ORF">BC938DRAFT_479391</name>
</gene>
<accession>A0A433QKX4</accession>
<keyword evidence="2" id="KW-0472">Membrane</keyword>
<feature type="compositionally biased region" description="Basic and acidic residues" evidence="1">
    <location>
        <begin position="55"/>
        <end position="70"/>
    </location>
</feature>